<dbReference type="AlphaFoldDB" id="A0A1G4MGW1"/>
<proteinExistence type="predicted"/>
<evidence type="ECO:0000313" key="2">
    <source>
        <dbReference type="EMBL" id="SCW03147.1"/>
    </source>
</evidence>
<dbReference type="OrthoDB" id="4035999at2759"/>
<evidence type="ECO:0000313" key="3">
    <source>
        <dbReference type="Proteomes" id="UP000190831"/>
    </source>
</evidence>
<organism evidence="2 3">
    <name type="scientific">Lachancea fermentati</name>
    <name type="common">Zygosaccharomyces fermentati</name>
    <dbReference type="NCBI Taxonomy" id="4955"/>
    <lineage>
        <taxon>Eukaryota</taxon>
        <taxon>Fungi</taxon>
        <taxon>Dikarya</taxon>
        <taxon>Ascomycota</taxon>
        <taxon>Saccharomycotina</taxon>
        <taxon>Saccharomycetes</taxon>
        <taxon>Saccharomycetales</taxon>
        <taxon>Saccharomycetaceae</taxon>
        <taxon>Lachancea</taxon>
    </lineage>
</organism>
<protein>
    <submittedName>
        <fullName evidence="2">LAFE_0G03994g1_1</fullName>
    </submittedName>
</protein>
<feature type="region of interest" description="Disordered" evidence="1">
    <location>
        <begin position="357"/>
        <end position="386"/>
    </location>
</feature>
<dbReference type="EMBL" id="LT598486">
    <property type="protein sequence ID" value="SCW03147.1"/>
    <property type="molecule type" value="Genomic_DNA"/>
</dbReference>
<evidence type="ECO:0000256" key="1">
    <source>
        <dbReference type="SAM" id="MobiDB-lite"/>
    </source>
</evidence>
<name>A0A1G4MGW1_LACFM</name>
<dbReference type="OMA" id="LVVCESH"/>
<feature type="compositionally biased region" description="Polar residues" evidence="1">
    <location>
        <begin position="368"/>
        <end position="383"/>
    </location>
</feature>
<reference evidence="2 3" key="1">
    <citation type="submission" date="2016-03" db="EMBL/GenBank/DDBJ databases">
        <authorList>
            <person name="Devillers H."/>
        </authorList>
    </citation>
    <scope>NUCLEOTIDE SEQUENCE [LARGE SCALE GENOMIC DNA]</scope>
    <source>
        <strain evidence="2">CBS 6772</strain>
    </source>
</reference>
<keyword evidence="3" id="KW-1185">Reference proteome</keyword>
<accession>A0A1G4MGW1</accession>
<dbReference type="Proteomes" id="UP000190831">
    <property type="component" value="Chromosome G"/>
</dbReference>
<gene>
    <name evidence="2" type="ORF">LAFE_0G03994G</name>
</gene>
<feature type="region of interest" description="Disordered" evidence="1">
    <location>
        <begin position="532"/>
        <end position="556"/>
    </location>
</feature>
<dbReference type="STRING" id="4955.A0A1G4MGW1"/>
<sequence length="842" mass="94971">MSLVRVIALEKDLRKLLVRLLVLFEPGKSRPLSPLDPLSGLVQQTELLRSAVKEIICKHGEIEQLLSVESGGTAEEKFQAWLNEPKLLGCYSTLMSGLLKLLFCSNVTMYRFSINTDFTNTVIRAYKLLRELSLISSVSNAQLLSIIHSFECHFKTHWNTINCTSYHFENVRDLLSHGHDIVCPPLLNLSEVIKRDYFRLTIAKFKYSNILVELFQLSNGELAVFKVNCGKLPHTIDSVKSLLDELSLSYKGRESELGRSLLFPTLRKDDLDIFAENQGNIELKTKTGNGVVLKLSPVDPTQWDTHWKLFFYSLFSTSSTYVDSTGLSYTHMAKSAHPYQNFKLKHDKLDSLRPEGNKGLAMELPRKPQSSISRTMSPRNNGETLLHKSKPLKSSVISDTFDKSPSFSEIEKLNCDKLLELDRSINMTQSPVLEMEALTPKLENFKKVRSSSSMEVADFSLGEYADDGESIISVDDSEEPKDQAVFDLESEYVRPELAKRKSSSLLSLFSANKSKTSLKNKKNLTLNLSSTDSSSSLFALPTPVSSTPTPTSATSSDVQYCELPNNLELSSSTLLHEFDVKVSYWSRNAWHLLSKNWLLASIYETNKSKLILAISDSKVRDKIVLCSAISASWKLNRSTAQDIQIRIPRGDYISASFSTEGTMMSIRCPQVEQLMNSFYHCIRHSTSPNLMQHSYTQGTLSTTSSTFSMLDRDVTRSDTNSTALSSVLQENISETKENLVSLLLLSNVKVRMHRKDPEYGWTLFNKGKLDLSSLEMKGTVVAVKFELLHDRKNKCEYQSKLEAIRRIGRTGLSFVDFQGEYLIEFKNQEVADSVFKLVTSLI</sequence>